<sequence length="158" mass="16880">MDEKDVEKTLSDALTKETGTKPDKIDCPGDLKGKIDTKMTCTLTSDTGEHDVALTVTKVDGLDIRFHYELADPTNDETASGPTLDKAQVEQKVSGMLEKQVGQRPDKIECPGDLPAKVGASLECTLTAGADELGVTATVTEVEDSTVNFHIEVDDQVG</sequence>
<evidence type="ECO:0000256" key="1">
    <source>
        <dbReference type="SAM" id="MobiDB-lite"/>
    </source>
</evidence>
<dbReference type="Pfam" id="PF14230">
    <property type="entry name" value="DUF4333"/>
    <property type="match status" value="2"/>
</dbReference>
<feature type="domain" description="DUF4333" evidence="2">
    <location>
        <begin position="2"/>
        <end position="61"/>
    </location>
</feature>
<evidence type="ECO:0000313" key="3">
    <source>
        <dbReference type="EMBL" id="TQL66221.1"/>
    </source>
</evidence>
<dbReference type="Proteomes" id="UP000320209">
    <property type="component" value="Unassembled WGS sequence"/>
</dbReference>
<dbReference type="InterPro" id="IPR025637">
    <property type="entry name" value="DUF4333"/>
</dbReference>
<protein>
    <submittedName>
        <fullName evidence="3">Uncharacterized protein DUF4333</fullName>
    </submittedName>
</protein>
<dbReference type="EMBL" id="VFOV01000001">
    <property type="protein sequence ID" value="TQL66221.1"/>
    <property type="molecule type" value="Genomic_DNA"/>
</dbReference>
<accession>A0A543A0W7</accession>
<dbReference type="AlphaFoldDB" id="A0A543A0W7"/>
<comment type="caution">
    <text evidence="3">The sequence shown here is derived from an EMBL/GenBank/DDBJ whole genome shotgun (WGS) entry which is preliminary data.</text>
</comment>
<feature type="region of interest" description="Disordered" evidence="1">
    <location>
        <begin position="1"/>
        <end position="28"/>
    </location>
</feature>
<name>A0A543A0W7_9ACTN</name>
<evidence type="ECO:0000313" key="4">
    <source>
        <dbReference type="Proteomes" id="UP000320209"/>
    </source>
</evidence>
<reference evidence="3 4" key="1">
    <citation type="submission" date="2019-06" db="EMBL/GenBank/DDBJ databases">
        <title>Sequencing the genomes of 1000 actinobacteria strains.</title>
        <authorList>
            <person name="Klenk H.-P."/>
        </authorList>
    </citation>
    <scope>NUCLEOTIDE SEQUENCE [LARGE SCALE GENOMIC DNA]</scope>
    <source>
        <strain evidence="3 4">DSM 25218</strain>
    </source>
</reference>
<evidence type="ECO:0000259" key="2">
    <source>
        <dbReference type="Pfam" id="PF14230"/>
    </source>
</evidence>
<organism evidence="3 4">
    <name type="scientific">Nocardioides albertanoniae</name>
    <dbReference type="NCBI Taxonomy" id="1175486"/>
    <lineage>
        <taxon>Bacteria</taxon>
        <taxon>Bacillati</taxon>
        <taxon>Actinomycetota</taxon>
        <taxon>Actinomycetes</taxon>
        <taxon>Propionibacteriales</taxon>
        <taxon>Nocardioidaceae</taxon>
        <taxon>Nocardioides</taxon>
    </lineage>
</organism>
<keyword evidence="4" id="KW-1185">Reference proteome</keyword>
<feature type="domain" description="DUF4333" evidence="2">
    <location>
        <begin position="79"/>
        <end position="143"/>
    </location>
</feature>
<proteinExistence type="predicted"/>
<gene>
    <name evidence="3" type="ORF">FB381_0070</name>
</gene>